<name>G5JUK5_9STRE</name>
<dbReference type="OrthoDB" id="1803128at2"/>
<keyword evidence="4" id="KW-1185">Reference proteome</keyword>
<dbReference type="InterPro" id="IPR012361">
    <property type="entry name" value="GalT_short"/>
</dbReference>
<dbReference type="Pfam" id="PF20956">
    <property type="entry name" value="DUF4931_C"/>
    <property type="match status" value="1"/>
</dbReference>
<protein>
    <recommendedName>
        <fullName evidence="5">Galactose-1-phosphate uridylyltransferase</fullName>
    </recommendedName>
</protein>
<evidence type="ECO:0000259" key="1">
    <source>
        <dbReference type="Pfam" id="PF16285"/>
    </source>
</evidence>
<dbReference type="RefSeq" id="WP_003080388.1">
    <property type="nucleotide sequence ID" value="NZ_AEUW02000001.1"/>
</dbReference>
<feature type="domain" description="DUF4931" evidence="2">
    <location>
        <begin position="131"/>
        <end position="248"/>
    </location>
</feature>
<feature type="domain" description="DUF4931" evidence="1">
    <location>
        <begin position="12"/>
        <end position="125"/>
    </location>
</feature>
<dbReference type="PIRSF" id="PIRSF031505">
    <property type="entry name" value="GalT_short"/>
    <property type="match status" value="1"/>
</dbReference>
<gene>
    <name evidence="3" type="ORF">STRMA_0833</name>
</gene>
<evidence type="ECO:0000259" key="2">
    <source>
        <dbReference type="Pfam" id="PF20956"/>
    </source>
</evidence>
<evidence type="ECO:0008006" key="5">
    <source>
        <dbReference type="Google" id="ProtNLM"/>
    </source>
</evidence>
<dbReference type="EMBL" id="AEUW02000001">
    <property type="protein sequence ID" value="EHJ52404.1"/>
    <property type="molecule type" value="Genomic_DNA"/>
</dbReference>
<dbReference type="AlphaFoldDB" id="G5JUK5"/>
<proteinExistence type="predicted"/>
<accession>G5JUK5</accession>
<dbReference type="STRING" id="764298.STRMA_0833"/>
<reference evidence="3 4" key="1">
    <citation type="journal article" date="2014" name="Int. J. Syst. Evol. Microbiol.">
        <title>Phylogenomics and the dynamic genome evolution of the genus Streptococcus.</title>
        <authorList>
            <consortium name="The Broad Institute Genome Sequencing Platform"/>
            <person name="Richards V.P."/>
            <person name="Palmer S.R."/>
            <person name="Pavinski Bitar P.D."/>
            <person name="Qin X."/>
            <person name="Weinstock G.M."/>
            <person name="Highlander S.K."/>
            <person name="Town C.D."/>
            <person name="Burne R.A."/>
            <person name="Stanhope M.J."/>
        </authorList>
    </citation>
    <scope>NUCLEOTIDE SEQUENCE [LARGE SCALE GENOMIC DNA]</scope>
    <source>
        <strain evidence="3 4">NCTC 11558</strain>
    </source>
</reference>
<dbReference type="Pfam" id="PF16285">
    <property type="entry name" value="DUF4931_N"/>
    <property type="match status" value="1"/>
</dbReference>
<sequence>MNQPLIFHPHIAQDKPTNKDICPFCHPDTLEKILDQEGSLMWLDNKYPVLDESYQTIIIESSQHLGDIANYESKHNRRLFRFALQAWQQLAADQSFTSVVLFKNFGPLSGGSLRHPHMQIVGFKKADAYADISQENFTGLLIQELTDSQAKITLSDKPLMGFCEFNIAIRETASSDLLADAVQKMVRYVLNEYFSGRCQSYNLFFYRLDHHVICKLVPRFVASPYFVGYHLSQVNNFKRLEAIREEVLAYLSQDQ</sequence>
<dbReference type="InterPro" id="IPR036265">
    <property type="entry name" value="HIT-like_sf"/>
</dbReference>
<dbReference type="InterPro" id="IPR049285">
    <property type="entry name" value="DUF4931_C"/>
</dbReference>
<dbReference type="SUPFAM" id="SSF54197">
    <property type="entry name" value="HIT-like"/>
    <property type="match status" value="1"/>
</dbReference>
<comment type="caution">
    <text evidence="3">The sequence shown here is derived from an EMBL/GenBank/DDBJ whole genome shotgun (WGS) entry which is preliminary data.</text>
</comment>
<organism evidence="3 4">
    <name type="scientific">Streptococcus macacae NCTC 11558</name>
    <dbReference type="NCBI Taxonomy" id="764298"/>
    <lineage>
        <taxon>Bacteria</taxon>
        <taxon>Bacillati</taxon>
        <taxon>Bacillota</taxon>
        <taxon>Bacilli</taxon>
        <taxon>Lactobacillales</taxon>
        <taxon>Streptococcaceae</taxon>
        <taxon>Streptococcus</taxon>
    </lineage>
</organism>
<evidence type="ECO:0000313" key="3">
    <source>
        <dbReference type="EMBL" id="EHJ52404.1"/>
    </source>
</evidence>
<dbReference type="Gene3D" id="3.30.428.10">
    <property type="entry name" value="HIT-like"/>
    <property type="match status" value="1"/>
</dbReference>
<dbReference type="Proteomes" id="UP000003573">
    <property type="component" value="Unassembled WGS sequence"/>
</dbReference>
<dbReference type="InterPro" id="IPR046322">
    <property type="entry name" value="DUF4931"/>
</dbReference>
<evidence type="ECO:0000313" key="4">
    <source>
        <dbReference type="Proteomes" id="UP000003573"/>
    </source>
</evidence>
<dbReference type="eggNOG" id="COG1085">
    <property type="taxonomic scope" value="Bacteria"/>
</dbReference>